<evidence type="ECO:0000313" key="6">
    <source>
        <dbReference type="Proteomes" id="UP000632377"/>
    </source>
</evidence>
<dbReference type="Pfam" id="PF13302">
    <property type="entry name" value="Acetyltransf_3"/>
    <property type="match status" value="1"/>
</dbReference>
<comment type="similarity">
    <text evidence="3">Belongs to the acetyltransferase family. RimJ subfamily.</text>
</comment>
<gene>
    <name evidence="5" type="ORF">JK636_00095</name>
</gene>
<feature type="domain" description="N-acetyltransferase" evidence="4">
    <location>
        <begin position="27"/>
        <end position="175"/>
    </location>
</feature>
<accession>A0ABS1T4J1</accession>
<dbReference type="SUPFAM" id="SSF55729">
    <property type="entry name" value="Acyl-CoA N-acyltransferases (Nat)"/>
    <property type="match status" value="1"/>
</dbReference>
<dbReference type="PROSITE" id="PS51186">
    <property type="entry name" value="GNAT"/>
    <property type="match status" value="1"/>
</dbReference>
<evidence type="ECO:0000256" key="2">
    <source>
        <dbReference type="ARBA" id="ARBA00023315"/>
    </source>
</evidence>
<dbReference type="Gene3D" id="3.40.630.30">
    <property type="match status" value="1"/>
</dbReference>
<dbReference type="InterPro" id="IPR051531">
    <property type="entry name" value="N-acetyltransferase"/>
</dbReference>
<dbReference type="Proteomes" id="UP000632377">
    <property type="component" value="Unassembled WGS sequence"/>
</dbReference>
<dbReference type="EMBL" id="JAESWC010000001">
    <property type="protein sequence ID" value="MBL4934151.1"/>
    <property type="molecule type" value="Genomic_DNA"/>
</dbReference>
<protein>
    <submittedName>
        <fullName evidence="5">GNAT family N-acetyltransferase</fullName>
    </submittedName>
</protein>
<keyword evidence="2" id="KW-0012">Acyltransferase</keyword>
<evidence type="ECO:0000313" key="5">
    <source>
        <dbReference type="EMBL" id="MBL4934151.1"/>
    </source>
</evidence>
<keyword evidence="1" id="KW-0808">Transferase</keyword>
<reference evidence="5 6" key="1">
    <citation type="submission" date="2021-01" db="EMBL/GenBank/DDBJ databases">
        <title>Genome public.</title>
        <authorList>
            <person name="Liu C."/>
            <person name="Sun Q."/>
        </authorList>
    </citation>
    <scope>NUCLEOTIDE SEQUENCE [LARGE SCALE GENOMIC DNA]</scope>
    <source>
        <strain evidence="5 6">YIM B02515</strain>
    </source>
</reference>
<proteinExistence type="inferred from homology"/>
<keyword evidence="6" id="KW-1185">Reference proteome</keyword>
<dbReference type="PANTHER" id="PTHR43792:SF8">
    <property type="entry name" value="[RIBOSOMAL PROTEIN US5]-ALANINE N-ACETYLTRANSFERASE"/>
    <property type="match status" value="1"/>
</dbReference>
<comment type="caution">
    <text evidence="5">The sequence shown here is derived from an EMBL/GenBank/DDBJ whole genome shotgun (WGS) entry which is preliminary data.</text>
</comment>
<evidence type="ECO:0000256" key="1">
    <source>
        <dbReference type="ARBA" id="ARBA00022679"/>
    </source>
</evidence>
<organism evidence="5 6">
    <name type="scientific">Clostridium rhizosphaerae</name>
    <dbReference type="NCBI Taxonomy" id="2803861"/>
    <lineage>
        <taxon>Bacteria</taxon>
        <taxon>Bacillati</taxon>
        <taxon>Bacillota</taxon>
        <taxon>Clostridia</taxon>
        <taxon>Eubacteriales</taxon>
        <taxon>Clostridiaceae</taxon>
        <taxon>Clostridium</taxon>
    </lineage>
</organism>
<dbReference type="InterPro" id="IPR000182">
    <property type="entry name" value="GNAT_dom"/>
</dbReference>
<name>A0ABS1T4J1_9CLOT</name>
<dbReference type="RefSeq" id="WP_202746806.1">
    <property type="nucleotide sequence ID" value="NZ_JAESWC010000001.1"/>
</dbReference>
<sequence length="180" mass="20874">MNINLFHSLKGENIYFKTLDVNDAQEVHIYASDEDVSRFIGWRLMKELKETRDYIEEMIRREAAGTHLYASVVLKSTNKIIGTAMIFNFDSNANHAEIGYVFDKDFWGKGYGTETVELMNDFSFQVLNLHKLYANVIQANIGSARVLQKNGFELEGRLKDNDFIEGRYYDKLIFGKVVHR</sequence>
<dbReference type="InterPro" id="IPR016181">
    <property type="entry name" value="Acyl_CoA_acyltransferase"/>
</dbReference>
<evidence type="ECO:0000256" key="3">
    <source>
        <dbReference type="ARBA" id="ARBA00038502"/>
    </source>
</evidence>
<evidence type="ECO:0000259" key="4">
    <source>
        <dbReference type="PROSITE" id="PS51186"/>
    </source>
</evidence>
<dbReference type="PANTHER" id="PTHR43792">
    <property type="entry name" value="GNAT FAMILY, PUTATIVE (AFU_ORTHOLOGUE AFUA_3G00765)-RELATED-RELATED"/>
    <property type="match status" value="1"/>
</dbReference>
<dbReference type="CDD" id="cd04301">
    <property type="entry name" value="NAT_SF"/>
    <property type="match status" value="1"/>
</dbReference>